<keyword evidence="3" id="KW-1185">Reference proteome</keyword>
<gene>
    <name evidence="2" type="ORF">CEURO_LOCUS157</name>
</gene>
<organism evidence="2 3">
    <name type="scientific">Cuscuta europaea</name>
    <name type="common">European dodder</name>
    <dbReference type="NCBI Taxonomy" id="41803"/>
    <lineage>
        <taxon>Eukaryota</taxon>
        <taxon>Viridiplantae</taxon>
        <taxon>Streptophyta</taxon>
        <taxon>Embryophyta</taxon>
        <taxon>Tracheophyta</taxon>
        <taxon>Spermatophyta</taxon>
        <taxon>Magnoliopsida</taxon>
        <taxon>eudicotyledons</taxon>
        <taxon>Gunneridae</taxon>
        <taxon>Pentapetalae</taxon>
        <taxon>asterids</taxon>
        <taxon>lamiids</taxon>
        <taxon>Solanales</taxon>
        <taxon>Convolvulaceae</taxon>
        <taxon>Cuscuteae</taxon>
        <taxon>Cuscuta</taxon>
        <taxon>Cuscuta subgen. Cuscuta</taxon>
    </lineage>
</organism>
<evidence type="ECO:0000256" key="1">
    <source>
        <dbReference type="SAM" id="Phobius"/>
    </source>
</evidence>
<dbReference type="Proteomes" id="UP001152484">
    <property type="component" value="Unassembled WGS sequence"/>
</dbReference>
<comment type="caution">
    <text evidence="2">The sequence shown here is derived from an EMBL/GenBank/DDBJ whole genome shotgun (WGS) entry which is preliminary data.</text>
</comment>
<keyword evidence="1" id="KW-1133">Transmembrane helix</keyword>
<proteinExistence type="predicted"/>
<protein>
    <submittedName>
        <fullName evidence="2">Uncharacterized protein</fullName>
    </submittedName>
</protein>
<dbReference type="AlphaFoldDB" id="A0A9P0YGC9"/>
<keyword evidence="1" id="KW-0812">Transmembrane</keyword>
<accession>A0A9P0YGC9</accession>
<name>A0A9P0YGC9_CUSEU</name>
<dbReference type="EMBL" id="CAMAPE010000001">
    <property type="protein sequence ID" value="CAH9051009.1"/>
    <property type="molecule type" value="Genomic_DNA"/>
</dbReference>
<evidence type="ECO:0000313" key="3">
    <source>
        <dbReference type="Proteomes" id="UP001152484"/>
    </source>
</evidence>
<evidence type="ECO:0000313" key="2">
    <source>
        <dbReference type="EMBL" id="CAH9051009.1"/>
    </source>
</evidence>
<feature type="transmembrane region" description="Helical" evidence="1">
    <location>
        <begin position="84"/>
        <end position="108"/>
    </location>
</feature>
<sequence>MRRKATICKTWRSNQKIKQWRVERTRHAQTCTVAGAGVSVVGKHFFSLCAFNLGLYCSKRWNLPPQEPPSRPDRTGNLGLYNSYFSIVQVNLFCETWGVCWSIILVLFKFY</sequence>
<reference evidence="2" key="1">
    <citation type="submission" date="2022-07" db="EMBL/GenBank/DDBJ databases">
        <authorList>
            <person name="Macas J."/>
            <person name="Novak P."/>
            <person name="Neumann P."/>
        </authorList>
    </citation>
    <scope>NUCLEOTIDE SEQUENCE</scope>
</reference>
<keyword evidence="1" id="KW-0472">Membrane</keyword>